<dbReference type="Proteomes" id="UP000317318">
    <property type="component" value="Chromosome"/>
</dbReference>
<protein>
    <submittedName>
        <fullName evidence="2">Uncharacterized protein</fullName>
    </submittedName>
</protein>
<proteinExistence type="predicted"/>
<keyword evidence="1" id="KW-1133">Transmembrane helix</keyword>
<keyword evidence="1" id="KW-0812">Transmembrane</keyword>
<dbReference type="OrthoDB" id="254023at2"/>
<gene>
    <name evidence="2" type="ORF">Pan189_07080</name>
</gene>
<dbReference type="AlphaFoldDB" id="A0A517QXH1"/>
<dbReference type="KEGG" id="svp:Pan189_07080"/>
<evidence type="ECO:0000256" key="1">
    <source>
        <dbReference type="SAM" id="Phobius"/>
    </source>
</evidence>
<evidence type="ECO:0000313" key="3">
    <source>
        <dbReference type="Proteomes" id="UP000317318"/>
    </source>
</evidence>
<sequence length="416" mass="45516">MQAKCQQNDSQGRHRWPDLIGIVIATSLLFAIGAPAIYRSQNYVKTIKCTNQLRQVGVALHVVSINDPKERFCTGAYDYRRDGCPDEIGWVSDIMDLGAFEEPVLCPNTKSRGGVTLNDLIGVQGQPVEPLLPEEQYGQLSVGRCEPFLHGGVDPESAKDDLLPPGSAARRDHVADILKANYNTTYVPSWFLTRWSIRTDYDREGNLIVSKEGPVTDRRGSTGPVRRRDLETSTISSNATPWVCDGSTSAKKDRRLIADLSETLSAGDPLSATQTGGPVYWNADRKVFIPLMPGTVLVPANRKDEKLKPFCLDELPDEENPGDGGMDQKLWLQDTRQWAAEHYGGSEAKQVGVILMADGSAKTISDVDGDGRLNPGFQVGEESKSGYASDTVELTLKVAWSGPCIPSSIPYKGTFE</sequence>
<organism evidence="2 3">
    <name type="scientific">Stratiformator vulcanicus</name>
    <dbReference type="NCBI Taxonomy" id="2527980"/>
    <lineage>
        <taxon>Bacteria</taxon>
        <taxon>Pseudomonadati</taxon>
        <taxon>Planctomycetota</taxon>
        <taxon>Planctomycetia</taxon>
        <taxon>Planctomycetales</taxon>
        <taxon>Planctomycetaceae</taxon>
        <taxon>Stratiformator</taxon>
    </lineage>
</organism>
<reference evidence="2 3" key="1">
    <citation type="submission" date="2019-02" db="EMBL/GenBank/DDBJ databases">
        <title>Deep-cultivation of Planctomycetes and their phenomic and genomic characterization uncovers novel biology.</title>
        <authorList>
            <person name="Wiegand S."/>
            <person name="Jogler M."/>
            <person name="Boedeker C."/>
            <person name="Pinto D."/>
            <person name="Vollmers J."/>
            <person name="Rivas-Marin E."/>
            <person name="Kohn T."/>
            <person name="Peeters S.H."/>
            <person name="Heuer A."/>
            <person name="Rast P."/>
            <person name="Oberbeckmann S."/>
            <person name="Bunk B."/>
            <person name="Jeske O."/>
            <person name="Meyerdierks A."/>
            <person name="Storesund J.E."/>
            <person name="Kallscheuer N."/>
            <person name="Luecker S."/>
            <person name="Lage O.M."/>
            <person name="Pohl T."/>
            <person name="Merkel B.J."/>
            <person name="Hornburger P."/>
            <person name="Mueller R.-W."/>
            <person name="Bruemmer F."/>
            <person name="Labrenz M."/>
            <person name="Spormann A.M."/>
            <person name="Op den Camp H."/>
            <person name="Overmann J."/>
            <person name="Amann R."/>
            <person name="Jetten M.S.M."/>
            <person name="Mascher T."/>
            <person name="Medema M.H."/>
            <person name="Devos D.P."/>
            <person name="Kaster A.-K."/>
            <person name="Ovreas L."/>
            <person name="Rohde M."/>
            <person name="Galperin M.Y."/>
            <person name="Jogler C."/>
        </authorList>
    </citation>
    <scope>NUCLEOTIDE SEQUENCE [LARGE SCALE GENOMIC DNA]</scope>
    <source>
        <strain evidence="2 3">Pan189</strain>
    </source>
</reference>
<dbReference type="EMBL" id="CP036268">
    <property type="protein sequence ID" value="QDT36352.1"/>
    <property type="molecule type" value="Genomic_DNA"/>
</dbReference>
<keyword evidence="1" id="KW-0472">Membrane</keyword>
<keyword evidence="3" id="KW-1185">Reference proteome</keyword>
<feature type="transmembrane region" description="Helical" evidence="1">
    <location>
        <begin position="19"/>
        <end position="38"/>
    </location>
</feature>
<name>A0A517QXH1_9PLAN</name>
<dbReference type="RefSeq" id="WP_145362562.1">
    <property type="nucleotide sequence ID" value="NZ_CP036268.1"/>
</dbReference>
<evidence type="ECO:0000313" key="2">
    <source>
        <dbReference type="EMBL" id="QDT36352.1"/>
    </source>
</evidence>
<accession>A0A517QXH1</accession>